<dbReference type="KEGG" id="ccat:101456605"/>
<gene>
    <name evidence="2" type="ORF">CCAP1982_LOCUS4664</name>
</gene>
<name>A0A811UFF1_CERCA</name>
<reference evidence="2" key="1">
    <citation type="submission" date="2020-11" db="EMBL/GenBank/DDBJ databases">
        <authorList>
            <person name="Whitehead M."/>
        </authorList>
    </citation>
    <scope>NUCLEOTIDE SEQUENCE</scope>
    <source>
        <strain evidence="2">EGII</strain>
    </source>
</reference>
<comment type="caution">
    <text evidence="2">The sequence shown here is derived from an EMBL/GenBank/DDBJ whole genome shotgun (WGS) entry which is preliminary data.</text>
</comment>
<protein>
    <submittedName>
        <fullName evidence="2">(Mediterranean fruit fly) hypothetical protein</fullName>
    </submittedName>
</protein>
<feature type="compositionally biased region" description="Basic and acidic residues" evidence="1">
    <location>
        <begin position="180"/>
        <end position="190"/>
    </location>
</feature>
<accession>A0A811UFF1</accession>
<proteinExistence type="predicted"/>
<feature type="compositionally biased region" description="Polar residues" evidence="1">
    <location>
        <begin position="338"/>
        <end position="348"/>
    </location>
</feature>
<feature type="region of interest" description="Disordered" evidence="1">
    <location>
        <begin position="161"/>
        <end position="207"/>
    </location>
</feature>
<feature type="compositionally biased region" description="Polar residues" evidence="1">
    <location>
        <begin position="97"/>
        <end position="106"/>
    </location>
</feature>
<evidence type="ECO:0000313" key="2">
    <source>
        <dbReference type="EMBL" id="CAD6995953.1"/>
    </source>
</evidence>
<feature type="region of interest" description="Disordered" evidence="1">
    <location>
        <begin position="336"/>
        <end position="378"/>
    </location>
</feature>
<dbReference type="PROSITE" id="PS51257">
    <property type="entry name" value="PROKAR_LIPOPROTEIN"/>
    <property type="match status" value="1"/>
</dbReference>
<dbReference type="EMBL" id="CAJHJT010000001">
    <property type="protein sequence ID" value="CAD6995953.1"/>
    <property type="molecule type" value="Genomic_DNA"/>
</dbReference>
<sequence>MSALYKEYVTRSLVLITAFGLCACAPQSYYSSSSYSTSPQRASPYRRATYSPYRDYNSEYYEALRQRRLRALADSYKDNYNSLSSSSSSSSSSTSSGKTENSKTQRYYSASRLPVAATSISAANNDASGGITTTSIYATNNNNQQDNYYSRYRAYASRNRLANSSTNKQQDSTTTTTQRPRADKSDEENAKFAGIRNQEANDEESTKTVLHLKRKKLRRCLPFRRDAQGDEVTPPPDEQGRILWDVNVYNIYSGGGGGGYPPPLFDAGGGCGGFGGGLGGGGLASAFAGAGGLGGGGLLADPIDAAYAPPNRLNSFLQLFAPGILQNALAATARPSLSRPQSDASASEANDLANDPEVDPGYSPVAARPPPVRRPNRVYYDSAGAAPITPAQLVGGVATTVNGIIQQLTGNVQPVYPGYRSLSYGK</sequence>
<evidence type="ECO:0000313" key="3">
    <source>
        <dbReference type="Proteomes" id="UP000606786"/>
    </source>
</evidence>
<feature type="region of interest" description="Disordered" evidence="1">
    <location>
        <begin position="80"/>
        <end position="106"/>
    </location>
</feature>
<feature type="compositionally biased region" description="Low complexity" evidence="1">
    <location>
        <begin position="82"/>
        <end position="96"/>
    </location>
</feature>
<dbReference type="OrthoDB" id="8065699at2759"/>
<dbReference type="AlphaFoldDB" id="A0A811UFF1"/>
<evidence type="ECO:0000256" key="1">
    <source>
        <dbReference type="SAM" id="MobiDB-lite"/>
    </source>
</evidence>
<keyword evidence="3" id="KW-1185">Reference proteome</keyword>
<dbReference type="Proteomes" id="UP000606786">
    <property type="component" value="Unassembled WGS sequence"/>
</dbReference>
<feature type="compositionally biased region" description="Low complexity" evidence="1">
    <location>
        <begin position="161"/>
        <end position="178"/>
    </location>
</feature>
<organism evidence="2 3">
    <name type="scientific">Ceratitis capitata</name>
    <name type="common">Mediterranean fruit fly</name>
    <name type="synonym">Tephritis capitata</name>
    <dbReference type="NCBI Taxonomy" id="7213"/>
    <lineage>
        <taxon>Eukaryota</taxon>
        <taxon>Metazoa</taxon>
        <taxon>Ecdysozoa</taxon>
        <taxon>Arthropoda</taxon>
        <taxon>Hexapoda</taxon>
        <taxon>Insecta</taxon>
        <taxon>Pterygota</taxon>
        <taxon>Neoptera</taxon>
        <taxon>Endopterygota</taxon>
        <taxon>Diptera</taxon>
        <taxon>Brachycera</taxon>
        <taxon>Muscomorpha</taxon>
        <taxon>Tephritoidea</taxon>
        <taxon>Tephritidae</taxon>
        <taxon>Ceratitis</taxon>
        <taxon>Ceratitis</taxon>
    </lineage>
</organism>